<gene>
    <name evidence="2" type="ORF">RRG08_066726</name>
</gene>
<comment type="caution">
    <text evidence="2">The sequence shown here is derived from an EMBL/GenBank/DDBJ whole genome shotgun (WGS) entry which is preliminary data.</text>
</comment>
<dbReference type="AlphaFoldDB" id="A0AAE1B9R8"/>
<dbReference type="EMBL" id="JAWDGP010000304">
    <property type="protein sequence ID" value="KAK3801536.1"/>
    <property type="molecule type" value="Genomic_DNA"/>
</dbReference>
<name>A0AAE1B9R8_9GAST</name>
<feature type="compositionally biased region" description="Polar residues" evidence="1">
    <location>
        <begin position="1"/>
        <end position="16"/>
    </location>
</feature>
<sequence>MQQPALSLHPNSQSPSAVFPQPTPPLLRLPYLYRRRNTKILLEKFWRGRKQNSRGAILQEACFNINLNKSLVADLRADLPGTTGNTSYSHQSFSSFLYFFIVNVEGVEMGGDSVSVGGGGGTYCEMEGRNEEMGTGGGDDGIKSERNPCLFVSNGLGQMPCASRDWLFPPEAAIFLPIMPQATSSACVQDDDRTNND</sequence>
<evidence type="ECO:0000313" key="3">
    <source>
        <dbReference type="Proteomes" id="UP001283361"/>
    </source>
</evidence>
<proteinExistence type="predicted"/>
<dbReference type="Proteomes" id="UP001283361">
    <property type="component" value="Unassembled WGS sequence"/>
</dbReference>
<evidence type="ECO:0000256" key="1">
    <source>
        <dbReference type="SAM" id="MobiDB-lite"/>
    </source>
</evidence>
<evidence type="ECO:0000313" key="2">
    <source>
        <dbReference type="EMBL" id="KAK3801536.1"/>
    </source>
</evidence>
<accession>A0AAE1B9R8</accession>
<feature type="region of interest" description="Disordered" evidence="1">
    <location>
        <begin position="1"/>
        <end position="21"/>
    </location>
</feature>
<keyword evidence="3" id="KW-1185">Reference proteome</keyword>
<protein>
    <submittedName>
        <fullName evidence="2">Uncharacterized protein</fullName>
    </submittedName>
</protein>
<organism evidence="2 3">
    <name type="scientific">Elysia crispata</name>
    <name type="common">lettuce slug</name>
    <dbReference type="NCBI Taxonomy" id="231223"/>
    <lineage>
        <taxon>Eukaryota</taxon>
        <taxon>Metazoa</taxon>
        <taxon>Spiralia</taxon>
        <taxon>Lophotrochozoa</taxon>
        <taxon>Mollusca</taxon>
        <taxon>Gastropoda</taxon>
        <taxon>Heterobranchia</taxon>
        <taxon>Euthyneura</taxon>
        <taxon>Panpulmonata</taxon>
        <taxon>Sacoglossa</taxon>
        <taxon>Placobranchoidea</taxon>
        <taxon>Plakobranchidae</taxon>
        <taxon>Elysia</taxon>
    </lineage>
</organism>
<reference evidence="2" key="1">
    <citation type="journal article" date="2023" name="G3 (Bethesda)">
        <title>A reference genome for the long-term kleptoplast-retaining sea slug Elysia crispata morphotype clarki.</title>
        <authorList>
            <person name="Eastman K.E."/>
            <person name="Pendleton A.L."/>
            <person name="Shaikh M.A."/>
            <person name="Suttiyut T."/>
            <person name="Ogas R."/>
            <person name="Tomko P."/>
            <person name="Gavelis G."/>
            <person name="Widhalm J.R."/>
            <person name="Wisecaver J.H."/>
        </authorList>
    </citation>
    <scope>NUCLEOTIDE SEQUENCE</scope>
    <source>
        <strain evidence="2">ECLA1</strain>
    </source>
</reference>